<dbReference type="Proteomes" id="UP000670527">
    <property type="component" value="Unassembled WGS sequence"/>
</dbReference>
<feature type="coiled-coil region" evidence="1">
    <location>
        <begin position="92"/>
        <end position="119"/>
    </location>
</feature>
<name>A0ABS3TH47_9BACT</name>
<accession>A0ABS3TH47</accession>
<reference evidence="3 4" key="1">
    <citation type="submission" date="2021-03" db="EMBL/GenBank/DDBJ databases">
        <authorList>
            <person name="Kim M.K."/>
        </authorList>
    </citation>
    <scope>NUCLEOTIDE SEQUENCE [LARGE SCALE GENOMIC DNA]</scope>
    <source>
        <strain evidence="3 4">BT507</strain>
    </source>
</reference>
<proteinExistence type="predicted"/>
<comment type="caution">
    <text evidence="3">The sequence shown here is derived from an EMBL/GenBank/DDBJ whole genome shotgun (WGS) entry which is preliminary data.</text>
</comment>
<evidence type="ECO:0000256" key="1">
    <source>
        <dbReference type="SAM" id="Coils"/>
    </source>
</evidence>
<organism evidence="3 4">
    <name type="scientific">Hymenobacter defluvii</name>
    <dbReference type="NCBI Taxonomy" id="2054411"/>
    <lineage>
        <taxon>Bacteria</taxon>
        <taxon>Pseudomonadati</taxon>
        <taxon>Bacteroidota</taxon>
        <taxon>Cytophagia</taxon>
        <taxon>Cytophagales</taxon>
        <taxon>Hymenobacteraceae</taxon>
        <taxon>Hymenobacter</taxon>
    </lineage>
</organism>
<dbReference type="EMBL" id="JAGETX010000009">
    <property type="protein sequence ID" value="MBO3272040.1"/>
    <property type="molecule type" value="Genomic_DNA"/>
</dbReference>
<gene>
    <name evidence="3" type="ORF">J4D97_15375</name>
</gene>
<keyword evidence="1" id="KW-0175">Coiled coil</keyword>
<evidence type="ECO:0000256" key="2">
    <source>
        <dbReference type="SAM" id="MobiDB-lite"/>
    </source>
</evidence>
<dbReference type="RefSeq" id="WP_208308317.1">
    <property type="nucleotide sequence ID" value="NZ_JAGETX010000009.1"/>
</dbReference>
<evidence type="ECO:0008006" key="5">
    <source>
        <dbReference type="Google" id="ProtNLM"/>
    </source>
</evidence>
<evidence type="ECO:0000313" key="4">
    <source>
        <dbReference type="Proteomes" id="UP000670527"/>
    </source>
</evidence>
<feature type="compositionally biased region" description="Basic residues" evidence="2">
    <location>
        <begin position="122"/>
        <end position="144"/>
    </location>
</feature>
<protein>
    <recommendedName>
        <fullName evidence="5">XRE family transcriptional regulator</fullName>
    </recommendedName>
</protein>
<feature type="region of interest" description="Disordered" evidence="2">
    <location>
        <begin position="122"/>
        <end position="158"/>
    </location>
</feature>
<sequence>MLQPRTFRVLVPPKNPERLGFPREAEIEAGSLLELVEQSPLRLTTLVKLLGINVRTIKSHLEAPGKLRVDEIITLAQQLGLEVSDLFEFIRAEAAEQAAVRAKQEAADAALKASNLEAKAKAKSKAKASAKKAPAKKVSGKKGGVKATTRSTKTKQQD</sequence>
<keyword evidence="4" id="KW-1185">Reference proteome</keyword>
<evidence type="ECO:0000313" key="3">
    <source>
        <dbReference type="EMBL" id="MBO3272040.1"/>
    </source>
</evidence>